<proteinExistence type="predicted"/>
<name>A0A383EW58_9ZZZZ</name>
<dbReference type="AlphaFoldDB" id="A0A383EW58"/>
<gene>
    <name evidence="1" type="ORF">METZ01_LOCUS513865</name>
</gene>
<sequence>MDIKFKKDTIVDYTMHNEHDDIINNARKWGYCTENTTFFQSNEIHNNQRAKDISSFLFNKFSF</sequence>
<reference evidence="1" key="1">
    <citation type="submission" date="2018-05" db="EMBL/GenBank/DDBJ databases">
        <authorList>
            <person name="Lanie J.A."/>
            <person name="Ng W.-L."/>
            <person name="Kazmierczak K.M."/>
            <person name="Andrzejewski T.M."/>
            <person name="Davidsen T.M."/>
            <person name="Wayne K.J."/>
            <person name="Tettelin H."/>
            <person name="Glass J.I."/>
            <person name="Rusch D."/>
            <person name="Podicherti R."/>
            <person name="Tsui H.-C.T."/>
            <person name="Winkler M.E."/>
        </authorList>
    </citation>
    <scope>NUCLEOTIDE SEQUENCE</scope>
</reference>
<protein>
    <submittedName>
        <fullName evidence="1">Uncharacterized protein</fullName>
    </submittedName>
</protein>
<organism evidence="1">
    <name type="scientific">marine metagenome</name>
    <dbReference type="NCBI Taxonomy" id="408172"/>
    <lineage>
        <taxon>unclassified sequences</taxon>
        <taxon>metagenomes</taxon>
        <taxon>ecological metagenomes</taxon>
    </lineage>
</organism>
<accession>A0A383EW58</accession>
<feature type="non-terminal residue" evidence="1">
    <location>
        <position position="63"/>
    </location>
</feature>
<dbReference type="EMBL" id="UINC01229339">
    <property type="protein sequence ID" value="SVE61011.1"/>
    <property type="molecule type" value="Genomic_DNA"/>
</dbReference>
<evidence type="ECO:0000313" key="1">
    <source>
        <dbReference type="EMBL" id="SVE61011.1"/>
    </source>
</evidence>